<name>C8VCH5_EMENI</name>
<dbReference type="Gene3D" id="3.20.20.80">
    <property type="entry name" value="Glycosidases"/>
    <property type="match status" value="1"/>
</dbReference>
<proteinExistence type="inferred from homology"/>
<dbReference type="PANTHER" id="PTHR22762:SF89">
    <property type="entry name" value="ALPHA-XYLOSIDASE"/>
    <property type="match status" value="1"/>
</dbReference>
<dbReference type="RefSeq" id="XP_050467840.1">
    <property type="nucleotide sequence ID" value="XM_050611861.1"/>
</dbReference>
<dbReference type="AlphaFoldDB" id="C8VCH5"/>
<keyword evidence="4" id="KW-0378">Hydrolase</keyword>
<gene>
    <name evidence="7" type="ORF">ANIA_10935</name>
</gene>
<comment type="similarity">
    <text evidence="2 4">Belongs to the glycosyl hydrolase 31 family.</text>
</comment>
<dbReference type="eggNOG" id="KOG1066">
    <property type="taxonomic scope" value="Eukaryota"/>
</dbReference>
<dbReference type="GO" id="GO:0005975">
    <property type="term" value="P:carbohydrate metabolic process"/>
    <property type="evidence" value="ECO:0007669"/>
    <property type="project" value="InterPro"/>
</dbReference>
<dbReference type="CDD" id="cd06595">
    <property type="entry name" value="GH31_u1"/>
    <property type="match status" value="1"/>
</dbReference>
<accession>C8VCH5</accession>
<sequence>MEGHVFETHPRANPGAVVQGAQYRFTLLSERLIRFEWAEDGQFEDRASTFAIDREFPVPRFRIVDGDELEIITEYFHVSYTKQKFSPESLVFHFSGKSVKYGTPWRFGTPTEFNLGGTARTLDGVDGRCDMGQGVLSKAGYAVLDDSKSMLFDGKGFVAPRQAGDRADWYLFCYGRDYKAAIKAFYAVSGKQPVVPRFVLGNWWSRYYAYHQDEYVALVDKFLEHSIPLSVAVLDMDWHYVSDERVPHAGWTGYTWNEKLFPNPKKFRRDIHQRQLRITMNDHPHGGIHAHEAAYERMALFLDHDTRDRNPILFDPASPKFMEAYLSILHHRLELDACDFWWIDWQQGPYSKIPGFDPLWLLNHFQYLESKHYGSVPLIFSRYGGPGSHRYPIGFSGDTVVTWESLAFQPEFTATASNIGYGWWSHDIGGHIRGIRDDELLIRWTQLGVFSPVMRLHSTSSRWNSKEPWLYGDECFRVMARFLRFRHRLVPYLYTQNVSGSFNDEPLVQPMYWSWPNEPNAYEVPNQYFLGSELLVAPIVQPRDKRTNLASVKAWLPPGKRFVDIFCGTVYDGGRMVTLYRPIDKYPVLAPEGSIVTLTSEACPGNGCLNPSGIEALVIVGKDGRARLIEDVVDDDFFKERVAPAPNLRVAWNIEFIQATGKLTARIPAGKLNLNLRFLGMNLKPQDFRLLGNGRDLKNDGIDVRLAQYGNKPCLSVFFSDFVSLQPTTITISLGPDPQLEVVDHTASLEELIRGYQAEVRMKDQLWNAIEEGKGRPLCIISSLLALGYDEAIVGPLVELITADSRPCPGWMS</sequence>
<comment type="catalytic activity">
    <reaction evidence="1">
        <text>Hydrolysis of terminal, non-reducing (1-&gt;4)-linked alpha-D-glucose residues with release of alpha-D-glucose.</text>
        <dbReference type="EC" id="3.2.1.20"/>
    </reaction>
</comment>
<dbReference type="GO" id="GO:0090599">
    <property type="term" value="F:alpha-glucosidase activity"/>
    <property type="evidence" value="ECO:0000318"/>
    <property type="project" value="GO_Central"/>
</dbReference>
<dbReference type="Pfam" id="PF21365">
    <property type="entry name" value="Glyco_hydro_31_3rd"/>
    <property type="match status" value="1"/>
</dbReference>
<dbReference type="Proteomes" id="UP000000560">
    <property type="component" value="Chromosome IV"/>
</dbReference>
<evidence type="ECO:0000259" key="6">
    <source>
        <dbReference type="Pfam" id="PF21365"/>
    </source>
</evidence>
<dbReference type="VEuPathDB" id="FungiDB:AN10935"/>
<organism evidence="7 8">
    <name type="scientific">Emericella nidulans (strain FGSC A4 / ATCC 38163 / CBS 112.46 / NRRL 194 / M139)</name>
    <name type="common">Aspergillus nidulans</name>
    <dbReference type="NCBI Taxonomy" id="227321"/>
    <lineage>
        <taxon>Eukaryota</taxon>
        <taxon>Fungi</taxon>
        <taxon>Dikarya</taxon>
        <taxon>Ascomycota</taxon>
        <taxon>Pezizomycotina</taxon>
        <taxon>Eurotiomycetes</taxon>
        <taxon>Eurotiomycetidae</taxon>
        <taxon>Eurotiales</taxon>
        <taxon>Aspergillaceae</taxon>
        <taxon>Aspergillus</taxon>
        <taxon>Aspergillus subgen. Nidulantes</taxon>
    </lineage>
</organism>
<dbReference type="InParanoid" id="C8VCH5"/>
<dbReference type="InterPro" id="IPR048395">
    <property type="entry name" value="Glyco_hydro_31_C"/>
</dbReference>
<dbReference type="InterPro" id="IPR000322">
    <property type="entry name" value="Glyco_hydro_31_TIM"/>
</dbReference>
<dbReference type="OMA" id="FNTWHYG"/>
<dbReference type="Pfam" id="PF01055">
    <property type="entry name" value="Glyco_hydro_31_2nd"/>
    <property type="match status" value="1"/>
</dbReference>
<evidence type="ECO:0000259" key="5">
    <source>
        <dbReference type="Pfam" id="PF01055"/>
    </source>
</evidence>
<evidence type="ECO:0000256" key="3">
    <source>
        <dbReference type="ARBA" id="ARBA00012741"/>
    </source>
</evidence>
<evidence type="ECO:0000256" key="1">
    <source>
        <dbReference type="ARBA" id="ARBA00001657"/>
    </source>
</evidence>
<dbReference type="GO" id="GO:0006491">
    <property type="term" value="P:N-glycan processing"/>
    <property type="evidence" value="ECO:0000318"/>
    <property type="project" value="GO_Central"/>
</dbReference>
<evidence type="ECO:0000256" key="2">
    <source>
        <dbReference type="ARBA" id="ARBA00007806"/>
    </source>
</evidence>
<dbReference type="HOGENOM" id="CLU_005043_1_0_1"/>
<evidence type="ECO:0000256" key="4">
    <source>
        <dbReference type="RuleBase" id="RU361185"/>
    </source>
</evidence>
<dbReference type="EMBL" id="BN001304">
    <property type="protein sequence ID" value="CBF78517.1"/>
    <property type="molecule type" value="Genomic_DNA"/>
</dbReference>
<dbReference type="SUPFAM" id="SSF51445">
    <property type="entry name" value="(Trans)glycosidases"/>
    <property type="match status" value="1"/>
</dbReference>
<evidence type="ECO:0000313" key="7">
    <source>
        <dbReference type="EMBL" id="CBF78517.1"/>
    </source>
</evidence>
<reference evidence="8" key="1">
    <citation type="journal article" date="2005" name="Nature">
        <title>Sequencing of Aspergillus nidulans and comparative analysis with A. fumigatus and A. oryzae.</title>
        <authorList>
            <person name="Galagan J.E."/>
            <person name="Calvo S.E."/>
            <person name="Cuomo C."/>
            <person name="Ma L.J."/>
            <person name="Wortman J.R."/>
            <person name="Batzoglou S."/>
            <person name="Lee S.I."/>
            <person name="Basturkmen M."/>
            <person name="Spevak C.C."/>
            <person name="Clutterbuck J."/>
            <person name="Kapitonov V."/>
            <person name="Jurka J."/>
            <person name="Scazzocchio C."/>
            <person name="Farman M."/>
            <person name="Butler J."/>
            <person name="Purcell S."/>
            <person name="Harris S."/>
            <person name="Braus G.H."/>
            <person name="Draht O."/>
            <person name="Busch S."/>
            <person name="D'Enfert C."/>
            <person name="Bouchier C."/>
            <person name="Goldman G.H."/>
            <person name="Bell-Pedersen D."/>
            <person name="Griffiths-Jones S."/>
            <person name="Doonan J.H."/>
            <person name="Yu J."/>
            <person name="Vienken K."/>
            <person name="Pain A."/>
            <person name="Freitag M."/>
            <person name="Selker E.U."/>
            <person name="Archer D.B."/>
            <person name="Penalva M.A."/>
            <person name="Oakley B.R."/>
            <person name="Momany M."/>
            <person name="Tanaka T."/>
            <person name="Kumagai T."/>
            <person name="Asai K."/>
            <person name="Machida M."/>
            <person name="Nierman W.C."/>
            <person name="Denning D.W."/>
            <person name="Caddick M."/>
            <person name="Hynes M."/>
            <person name="Paoletti M."/>
            <person name="Fischer R."/>
            <person name="Miller B."/>
            <person name="Dyer P."/>
            <person name="Sachs M.S."/>
            <person name="Osmani S.A."/>
            <person name="Birren B.W."/>
        </authorList>
    </citation>
    <scope>NUCLEOTIDE SEQUENCE [LARGE SCALE GENOMIC DNA]</scope>
    <source>
        <strain evidence="8">FGSC A4 / ATCC 38163 / CBS 112.46 / NRRL 194 / M139</strain>
    </source>
</reference>
<dbReference type="EC" id="3.2.1.20" evidence="3"/>
<feature type="domain" description="Glycoside hydrolase family 31 TIM barrel" evidence="5">
    <location>
        <begin position="193"/>
        <end position="496"/>
    </location>
</feature>
<evidence type="ECO:0000313" key="8">
    <source>
        <dbReference type="Proteomes" id="UP000000560"/>
    </source>
</evidence>
<keyword evidence="4" id="KW-0326">Glycosidase</keyword>
<dbReference type="GO" id="GO:0004558">
    <property type="term" value="F:alpha-1,4-glucosidase activity"/>
    <property type="evidence" value="ECO:0007669"/>
    <property type="project" value="UniProtKB-EC"/>
</dbReference>
<feature type="domain" description="Glycosyl hydrolase family 31 C-terminal" evidence="6">
    <location>
        <begin position="505"/>
        <end position="596"/>
    </location>
</feature>
<dbReference type="GeneID" id="74896684"/>
<dbReference type="KEGG" id="ani:ANIA_10935"/>
<dbReference type="InterPro" id="IPR017853">
    <property type="entry name" value="GH"/>
</dbReference>
<dbReference type="Gene3D" id="2.60.40.1180">
    <property type="entry name" value="Golgi alpha-mannosidase II"/>
    <property type="match status" value="1"/>
</dbReference>
<protein>
    <recommendedName>
        <fullName evidence="3">alpha-glucosidase</fullName>
        <ecNumber evidence="3">3.2.1.20</ecNumber>
    </recommendedName>
</protein>
<dbReference type="OrthoDB" id="1334205at2759"/>
<dbReference type="PANTHER" id="PTHR22762">
    <property type="entry name" value="ALPHA-GLUCOSIDASE"/>
    <property type="match status" value="1"/>
</dbReference>
<keyword evidence="8" id="KW-1185">Reference proteome</keyword>
<dbReference type="InterPro" id="IPR013780">
    <property type="entry name" value="Glyco_hydro_b"/>
</dbReference>
<dbReference type="STRING" id="227321.C8VCH5"/>
<reference evidence="8" key="2">
    <citation type="journal article" date="2009" name="Fungal Genet. Biol.">
        <title>The 2008 update of the Aspergillus nidulans genome annotation: a community effort.</title>
        <authorList>
            <person name="Wortman J.R."/>
            <person name="Gilsenan J.M."/>
            <person name="Joardar V."/>
            <person name="Deegan J."/>
            <person name="Clutterbuck J."/>
            <person name="Andersen M.R."/>
            <person name="Archer D."/>
            <person name="Bencina M."/>
            <person name="Braus G."/>
            <person name="Coutinho P."/>
            <person name="von Dohren H."/>
            <person name="Doonan J."/>
            <person name="Driessen A.J."/>
            <person name="Durek P."/>
            <person name="Espeso E."/>
            <person name="Fekete E."/>
            <person name="Flipphi M."/>
            <person name="Estrada C.G."/>
            <person name="Geysens S."/>
            <person name="Goldman G."/>
            <person name="de Groot P.W."/>
            <person name="Hansen K."/>
            <person name="Harris S.D."/>
            <person name="Heinekamp T."/>
            <person name="Helmstaedt K."/>
            <person name="Henrissat B."/>
            <person name="Hofmann G."/>
            <person name="Homan T."/>
            <person name="Horio T."/>
            <person name="Horiuchi H."/>
            <person name="James S."/>
            <person name="Jones M."/>
            <person name="Karaffa L."/>
            <person name="Karanyi Z."/>
            <person name="Kato M."/>
            <person name="Keller N."/>
            <person name="Kelly D.E."/>
            <person name="Kiel J.A."/>
            <person name="Kim J.M."/>
            <person name="van der Klei I.J."/>
            <person name="Klis F.M."/>
            <person name="Kovalchuk A."/>
            <person name="Krasevec N."/>
            <person name="Kubicek C.P."/>
            <person name="Liu B."/>
            <person name="Maccabe A."/>
            <person name="Meyer V."/>
            <person name="Mirabito P."/>
            <person name="Miskei M."/>
            <person name="Mos M."/>
            <person name="Mullins J."/>
            <person name="Nelson D.R."/>
            <person name="Nielsen J."/>
            <person name="Oakley B.R."/>
            <person name="Osmani S.A."/>
            <person name="Pakula T."/>
            <person name="Paszewski A."/>
            <person name="Paulsen I."/>
            <person name="Pilsyk S."/>
            <person name="Pocsi I."/>
            <person name="Punt P.J."/>
            <person name="Ram A.F."/>
            <person name="Ren Q."/>
            <person name="Robellet X."/>
            <person name="Robson G."/>
            <person name="Seiboth B."/>
            <person name="van Solingen P."/>
            <person name="Specht T."/>
            <person name="Sun J."/>
            <person name="Taheri-Talesh N."/>
            <person name="Takeshita N."/>
            <person name="Ussery D."/>
            <person name="vanKuyk P.A."/>
            <person name="Visser H."/>
            <person name="van de Vondervoort P.J."/>
            <person name="de Vries R.P."/>
            <person name="Walton J."/>
            <person name="Xiang X."/>
            <person name="Xiong Y."/>
            <person name="Zeng A.P."/>
            <person name="Brandt B.W."/>
            <person name="Cornell M.J."/>
            <person name="van den Hondel C.A."/>
            <person name="Visser J."/>
            <person name="Oliver S.G."/>
            <person name="Turner G."/>
        </authorList>
    </citation>
    <scope>GENOME REANNOTATION</scope>
    <source>
        <strain evidence="8">FGSC A4 / ATCC 38163 / CBS 112.46 / NRRL 194 / M139</strain>
    </source>
</reference>
<dbReference type="SUPFAM" id="SSF51011">
    <property type="entry name" value="Glycosyl hydrolase domain"/>
    <property type="match status" value="1"/>
</dbReference>